<sequence>MSNHFKTLLRTPIPYKDESLAGYILRLAEINYYQSPNWILNLAGLKTNKGIYLYDNLLENTPSQLSKLIRLDDKQLYLMASLAYEVVNQLNYLHYKIYKYAIKLCPHCLNEFNYFRKIWDWDIVQACALHQCKLIHQCPNCQKKIKWARPGISQCKCGFDFRCCTSEKADVYQVNLSLYIHQLDNNFKKSIDYVQN</sequence>
<proteinExistence type="predicted"/>
<organism evidence="2 3">
    <name type="scientific">Dulcicalothrix desertica PCC 7102</name>
    <dbReference type="NCBI Taxonomy" id="232991"/>
    <lineage>
        <taxon>Bacteria</taxon>
        <taxon>Bacillati</taxon>
        <taxon>Cyanobacteriota</taxon>
        <taxon>Cyanophyceae</taxon>
        <taxon>Nostocales</taxon>
        <taxon>Calotrichaceae</taxon>
        <taxon>Dulcicalothrix</taxon>
    </lineage>
</organism>
<feature type="domain" description="TniQ" evidence="1">
    <location>
        <begin position="10"/>
        <end position="134"/>
    </location>
</feature>
<accession>A0A433UIF7</accession>
<reference evidence="2" key="2">
    <citation type="journal article" date="2019" name="Genome Biol. Evol.">
        <title>Day and night: Metabolic profiles and evolutionary relationships of six axenic non-marine cyanobacteria.</title>
        <authorList>
            <person name="Will S.E."/>
            <person name="Henke P."/>
            <person name="Boedeker C."/>
            <person name="Huang S."/>
            <person name="Brinkmann H."/>
            <person name="Rohde M."/>
            <person name="Jarek M."/>
            <person name="Friedl T."/>
            <person name="Seufert S."/>
            <person name="Schumacher M."/>
            <person name="Overmann J."/>
            <person name="Neumann-Schaal M."/>
            <person name="Petersen J."/>
        </authorList>
    </citation>
    <scope>NUCLEOTIDE SEQUENCE [LARGE SCALE GENOMIC DNA]</scope>
    <source>
        <strain evidence="2">PCC 7102</strain>
    </source>
</reference>
<dbReference type="AlphaFoldDB" id="A0A433UIF7"/>
<dbReference type="Pfam" id="PF06527">
    <property type="entry name" value="TniQ"/>
    <property type="match status" value="1"/>
</dbReference>
<dbReference type="Proteomes" id="UP000271624">
    <property type="component" value="Unassembled WGS sequence"/>
</dbReference>
<dbReference type="InterPro" id="IPR009492">
    <property type="entry name" value="TniQ"/>
</dbReference>
<evidence type="ECO:0000313" key="2">
    <source>
        <dbReference type="EMBL" id="RUS93636.1"/>
    </source>
</evidence>
<gene>
    <name evidence="2" type="ORF">DSM106972_095770</name>
</gene>
<protein>
    <recommendedName>
        <fullName evidence="1">TniQ domain-containing protein</fullName>
    </recommendedName>
</protein>
<comment type="caution">
    <text evidence="2">The sequence shown here is derived from an EMBL/GenBank/DDBJ whole genome shotgun (WGS) entry which is preliminary data.</text>
</comment>
<dbReference type="EMBL" id="RSCL01000056">
    <property type="protein sequence ID" value="RUS93636.1"/>
    <property type="molecule type" value="Genomic_DNA"/>
</dbReference>
<dbReference type="RefSeq" id="WP_158633025.1">
    <property type="nucleotide sequence ID" value="NZ_RSCL01000056.1"/>
</dbReference>
<evidence type="ECO:0000313" key="3">
    <source>
        <dbReference type="Proteomes" id="UP000271624"/>
    </source>
</evidence>
<keyword evidence="3" id="KW-1185">Reference proteome</keyword>
<evidence type="ECO:0000259" key="1">
    <source>
        <dbReference type="Pfam" id="PF06527"/>
    </source>
</evidence>
<reference evidence="2" key="1">
    <citation type="submission" date="2018-12" db="EMBL/GenBank/DDBJ databases">
        <authorList>
            <person name="Will S."/>
            <person name="Neumann-Schaal M."/>
            <person name="Henke P."/>
        </authorList>
    </citation>
    <scope>NUCLEOTIDE SEQUENCE</scope>
    <source>
        <strain evidence="2">PCC 7102</strain>
    </source>
</reference>
<name>A0A433UIF7_9CYAN</name>
<dbReference type="OrthoDB" id="7029747at2"/>